<keyword evidence="8" id="KW-1185">Reference proteome</keyword>
<proteinExistence type="inferred from homology"/>
<dbReference type="Proteomes" id="UP000070675">
    <property type="component" value="Unassembled WGS sequence"/>
</dbReference>
<dbReference type="InterPro" id="IPR047215">
    <property type="entry name" value="Galactose_mutarotase-like"/>
</dbReference>
<protein>
    <recommendedName>
        <fullName evidence="2">Aldose 1-epimerase</fullName>
    </recommendedName>
    <alternativeName>
        <fullName evidence="6">Galactose mutarotase</fullName>
    </alternativeName>
    <alternativeName>
        <fullName evidence="5">Type-1 mutarotase</fullName>
    </alternativeName>
</protein>
<dbReference type="STRING" id="1393034.HMPREF3192_00549"/>
<evidence type="ECO:0000256" key="2">
    <source>
        <dbReference type="ARBA" id="ARBA00014165"/>
    </source>
</evidence>
<sequence>MIETEIFGTLPNGLLAHAYTLIEKNTRVTISDFGATILSIKTPDVRGDVQDIVLGFDTLADYAGANPACYGATIGPVANRSDKAEIVLEGVAYTLPKNDGPSQENNLHTSLTEGLHKRLWKAEVDHEHNTVTLSCTLLDGEYGLPGDRNFSARFELVSRDGGGSDNLAGVTCLAGASTCGNADSITDLDGGCQQLRVTYICTTSKPTFVNMTNHSYFNLAGHASGSVLDHEVCIHACSYLPIRKDNVSEGTVEPVKNTPFDFREAKALGENIHDENEQLRRANGYDHCFAVDGYTSPDASDVAGVAHTAAAETAEKTNQPRSALLARDPKSGRRLHITISAPGAHLYTGNWLNDTSAKDCASYAQRAGFAFEPEFYPDCSHHQSWPQPLCTPEHPYIATIVYTFSHDSHVLQL</sequence>
<accession>A0A133XW56</accession>
<evidence type="ECO:0000256" key="6">
    <source>
        <dbReference type="ARBA" id="ARBA00033373"/>
    </source>
</evidence>
<comment type="caution">
    <text evidence="7">The sequence shown here is derived from an EMBL/GenBank/DDBJ whole genome shotgun (WGS) entry which is preliminary data.</text>
</comment>
<organism evidence="7 8">
    <name type="scientific">Atopobium deltae</name>
    <dbReference type="NCBI Taxonomy" id="1393034"/>
    <lineage>
        <taxon>Bacteria</taxon>
        <taxon>Bacillati</taxon>
        <taxon>Actinomycetota</taxon>
        <taxon>Coriobacteriia</taxon>
        <taxon>Coriobacteriales</taxon>
        <taxon>Atopobiaceae</taxon>
        <taxon>Atopobium</taxon>
    </lineage>
</organism>
<dbReference type="SUPFAM" id="SSF74650">
    <property type="entry name" value="Galactose mutarotase-like"/>
    <property type="match status" value="1"/>
</dbReference>
<dbReference type="PROSITE" id="PS00545">
    <property type="entry name" value="ALDOSE_1_EPIMERASE"/>
    <property type="match status" value="1"/>
</dbReference>
<name>A0A133XW56_9ACTN</name>
<dbReference type="InterPro" id="IPR018052">
    <property type="entry name" value="Ald1_epimerase_CS"/>
</dbReference>
<reference evidence="8" key="1">
    <citation type="submission" date="2016-01" db="EMBL/GenBank/DDBJ databases">
        <authorList>
            <person name="Mitreva M."/>
            <person name="Pepin K.H."/>
            <person name="Mihindukulasuriya K.A."/>
            <person name="Fulton R."/>
            <person name="Fronick C."/>
            <person name="O'Laughlin M."/>
            <person name="Miner T."/>
            <person name="Herter B."/>
            <person name="Rosa B.A."/>
            <person name="Cordes M."/>
            <person name="Tomlinson C."/>
            <person name="Wollam A."/>
            <person name="Palsikar V.B."/>
            <person name="Mardis E.R."/>
            <person name="Wilson R.K."/>
        </authorList>
    </citation>
    <scope>NUCLEOTIDE SEQUENCE [LARGE SCALE GENOMIC DNA]</scope>
    <source>
        <strain evidence="8">DNF00019</strain>
    </source>
</reference>
<keyword evidence="3" id="KW-0413">Isomerase</keyword>
<dbReference type="RefSeq" id="WP_066305006.1">
    <property type="nucleotide sequence ID" value="NZ_KQ959487.1"/>
</dbReference>
<dbReference type="GO" id="GO:0030246">
    <property type="term" value="F:carbohydrate binding"/>
    <property type="evidence" value="ECO:0007669"/>
    <property type="project" value="InterPro"/>
</dbReference>
<evidence type="ECO:0000256" key="4">
    <source>
        <dbReference type="ARBA" id="ARBA00023277"/>
    </source>
</evidence>
<evidence type="ECO:0000313" key="7">
    <source>
        <dbReference type="EMBL" id="KXB35184.1"/>
    </source>
</evidence>
<dbReference type="EMBL" id="LSCR01000006">
    <property type="protein sequence ID" value="KXB35184.1"/>
    <property type="molecule type" value="Genomic_DNA"/>
</dbReference>
<evidence type="ECO:0000256" key="5">
    <source>
        <dbReference type="ARBA" id="ARBA00032300"/>
    </source>
</evidence>
<dbReference type="GO" id="GO:0033499">
    <property type="term" value="P:galactose catabolic process via UDP-galactose, Leloir pathway"/>
    <property type="evidence" value="ECO:0007669"/>
    <property type="project" value="TreeGrafter"/>
</dbReference>
<dbReference type="InterPro" id="IPR014718">
    <property type="entry name" value="GH-type_carb-bd"/>
</dbReference>
<dbReference type="PANTHER" id="PTHR10091:SF0">
    <property type="entry name" value="GALACTOSE MUTAROTASE"/>
    <property type="match status" value="1"/>
</dbReference>
<comment type="similarity">
    <text evidence="1">Belongs to the aldose epimerase family.</text>
</comment>
<dbReference type="GO" id="GO:0004034">
    <property type="term" value="F:aldose 1-epimerase activity"/>
    <property type="evidence" value="ECO:0007669"/>
    <property type="project" value="TreeGrafter"/>
</dbReference>
<dbReference type="InterPro" id="IPR008183">
    <property type="entry name" value="Aldose_1/G6P_1-epimerase"/>
</dbReference>
<dbReference type="InterPro" id="IPR011013">
    <property type="entry name" value="Gal_mutarotase_sf_dom"/>
</dbReference>
<gene>
    <name evidence="7" type="ORF">HMPREF3192_00549</name>
</gene>
<dbReference type="PATRIC" id="fig|1393034.3.peg.531"/>
<dbReference type="PANTHER" id="PTHR10091">
    <property type="entry name" value="ALDOSE-1-EPIMERASE"/>
    <property type="match status" value="1"/>
</dbReference>
<dbReference type="CDD" id="cd09019">
    <property type="entry name" value="galactose_mutarotase_like"/>
    <property type="match status" value="1"/>
</dbReference>
<dbReference type="AlphaFoldDB" id="A0A133XW56"/>
<dbReference type="Pfam" id="PF01263">
    <property type="entry name" value="Aldose_epim"/>
    <property type="match status" value="2"/>
</dbReference>
<dbReference type="OrthoDB" id="9779408at2"/>
<evidence type="ECO:0000256" key="1">
    <source>
        <dbReference type="ARBA" id="ARBA00006206"/>
    </source>
</evidence>
<keyword evidence="4" id="KW-0119">Carbohydrate metabolism</keyword>
<evidence type="ECO:0000313" key="8">
    <source>
        <dbReference type="Proteomes" id="UP000070675"/>
    </source>
</evidence>
<evidence type="ECO:0000256" key="3">
    <source>
        <dbReference type="ARBA" id="ARBA00023235"/>
    </source>
</evidence>
<dbReference type="Gene3D" id="2.70.98.10">
    <property type="match status" value="1"/>
</dbReference>
<dbReference type="GO" id="GO:0006006">
    <property type="term" value="P:glucose metabolic process"/>
    <property type="evidence" value="ECO:0007669"/>
    <property type="project" value="TreeGrafter"/>
</dbReference>